<dbReference type="OrthoDB" id="516605at2"/>
<dbReference type="PANTHER" id="PTHR46796">
    <property type="entry name" value="HTH-TYPE TRANSCRIPTIONAL ACTIVATOR RHAS-RELATED"/>
    <property type="match status" value="1"/>
</dbReference>
<accession>A0A0C1RCT5</accession>
<dbReference type="InterPro" id="IPR050204">
    <property type="entry name" value="AraC_XylS_family_regulators"/>
</dbReference>
<protein>
    <submittedName>
        <fullName evidence="6">AraC family transcriptional regulator</fullName>
    </submittedName>
    <submittedName>
        <fullName evidence="5">Helix-turn-helix transcriptional regulator</fullName>
    </submittedName>
</protein>
<dbReference type="InterPro" id="IPR020449">
    <property type="entry name" value="Tscrpt_reg_AraC-type_HTH"/>
</dbReference>
<dbReference type="STRING" id="1479485.DA73_0215450"/>
<dbReference type="InterPro" id="IPR018060">
    <property type="entry name" value="HTH_AraC"/>
</dbReference>
<reference evidence="5" key="2">
    <citation type="submission" date="2019-11" db="EMBL/GenBank/DDBJ databases">
        <title>Improved Assembly of Tolypothrix boutellei genome.</title>
        <authorList>
            <person name="Sarangi A.N."/>
            <person name="Mukherjee M."/>
            <person name="Ghosh S."/>
            <person name="Singh D."/>
            <person name="Das A."/>
            <person name="Kant S."/>
            <person name="Prusty A."/>
            <person name="Tripathy S."/>
        </authorList>
    </citation>
    <scope>NUCLEOTIDE SEQUENCE</scope>
    <source>
        <strain evidence="5">VB521301</strain>
    </source>
</reference>
<feature type="domain" description="HTH araC/xylS-type" evidence="4">
    <location>
        <begin position="184"/>
        <end position="282"/>
    </location>
</feature>
<dbReference type="AlphaFoldDB" id="A0A0C1RCT5"/>
<dbReference type="GO" id="GO:0043565">
    <property type="term" value="F:sequence-specific DNA binding"/>
    <property type="evidence" value="ECO:0007669"/>
    <property type="project" value="InterPro"/>
</dbReference>
<dbReference type="GO" id="GO:0003700">
    <property type="term" value="F:DNA-binding transcription factor activity"/>
    <property type="evidence" value="ECO:0007669"/>
    <property type="project" value="InterPro"/>
</dbReference>
<dbReference type="EMBL" id="JHEG02000048">
    <property type="protein sequence ID" value="KIE10055.1"/>
    <property type="molecule type" value="Genomic_DNA"/>
</dbReference>
<evidence type="ECO:0000313" key="6">
    <source>
        <dbReference type="EMBL" id="KIE10055.1"/>
    </source>
</evidence>
<dbReference type="PRINTS" id="PR00032">
    <property type="entry name" value="HTHARAC"/>
</dbReference>
<dbReference type="RefSeq" id="WP_038072540.1">
    <property type="nucleotide sequence ID" value="NZ_JHEG04000001.1"/>
</dbReference>
<keyword evidence="2" id="KW-0238">DNA-binding</keyword>
<dbReference type="SMART" id="SM00342">
    <property type="entry name" value="HTH_ARAC"/>
    <property type="match status" value="1"/>
</dbReference>
<keyword evidence="3" id="KW-0804">Transcription</keyword>
<dbReference type="SUPFAM" id="SSF46689">
    <property type="entry name" value="Homeodomain-like"/>
    <property type="match status" value="2"/>
</dbReference>
<dbReference type="Proteomes" id="UP000029738">
    <property type="component" value="Unassembled WGS sequence"/>
</dbReference>
<keyword evidence="1" id="KW-0805">Transcription regulation</keyword>
<sequence length="283" mass="32027">MQQPKPQQTAAILKAEWNDLIVEYGRLQEVGDFDFAMPKYAISVAFLPHERVTWSVDGSKPQTSALPAGSVFLYSDREFVWHRREKESEYVNLKIEPVLLNRLANESGLSTPVRLEHRVLFPDPTILHVAHLLKSELVNSGFAGNLYVESLRNLLAVHLLRNYGGVLSHSTPEEIGVLDVLKLKHIKDYIEDNLASELAIATLAALVPMSQFHFARAFKTLVGEPPHRYILQRRIERAKVLLKVTRFSSAEIAYQVGFSNPSHFTAQFRKLTGVTPKQFRDSA</sequence>
<comment type="caution">
    <text evidence="6">The sequence shown here is derived from an EMBL/GenBank/DDBJ whole genome shotgun (WGS) entry which is preliminary data.</text>
</comment>
<dbReference type="InterPro" id="IPR009057">
    <property type="entry name" value="Homeodomain-like_sf"/>
</dbReference>
<dbReference type="PANTHER" id="PTHR46796:SF6">
    <property type="entry name" value="ARAC SUBFAMILY"/>
    <property type="match status" value="1"/>
</dbReference>
<evidence type="ECO:0000313" key="5">
    <source>
        <dbReference type="EMBL" id="KAF3885965.1"/>
    </source>
</evidence>
<evidence type="ECO:0000256" key="1">
    <source>
        <dbReference type="ARBA" id="ARBA00023015"/>
    </source>
</evidence>
<evidence type="ECO:0000313" key="7">
    <source>
        <dbReference type="Proteomes" id="UP000029738"/>
    </source>
</evidence>
<dbReference type="Pfam" id="PF12833">
    <property type="entry name" value="HTH_18"/>
    <property type="match status" value="1"/>
</dbReference>
<keyword evidence="7" id="KW-1185">Reference proteome</keyword>
<evidence type="ECO:0000259" key="4">
    <source>
        <dbReference type="PROSITE" id="PS01124"/>
    </source>
</evidence>
<dbReference type="PROSITE" id="PS01124">
    <property type="entry name" value="HTH_ARAC_FAMILY_2"/>
    <property type="match status" value="1"/>
</dbReference>
<organism evidence="6">
    <name type="scientific">Tolypothrix bouteillei VB521301</name>
    <dbReference type="NCBI Taxonomy" id="1479485"/>
    <lineage>
        <taxon>Bacteria</taxon>
        <taxon>Bacillati</taxon>
        <taxon>Cyanobacteriota</taxon>
        <taxon>Cyanophyceae</taxon>
        <taxon>Nostocales</taxon>
        <taxon>Tolypothrichaceae</taxon>
        <taxon>Tolypothrix</taxon>
    </lineage>
</organism>
<reference evidence="6" key="1">
    <citation type="journal article" date="2015" name="Genome Announc.">
        <title>Draft Genome Sequence of Tolypothrix boutellei Strain VB521301.</title>
        <authorList>
            <person name="Chandrababunaidu M.M."/>
            <person name="Singh D."/>
            <person name="Sen D."/>
            <person name="Bhan S."/>
            <person name="Das S."/>
            <person name="Gupta A."/>
            <person name="Adhikary S.P."/>
            <person name="Tripathy S."/>
        </authorList>
    </citation>
    <scope>NUCLEOTIDE SEQUENCE</scope>
    <source>
        <strain evidence="6">VB521301</strain>
    </source>
</reference>
<dbReference type="EMBL" id="JHEG04000001">
    <property type="protein sequence ID" value="KAF3885965.1"/>
    <property type="molecule type" value="Genomic_DNA"/>
</dbReference>
<evidence type="ECO:0000256" key="2">
    <source>
        <dbReference type="ARBA" id="ARBA00023125"/>
    </source>
</evidence>
<evidence type="ECO:0000256" key="3">
    <source>
        <dbReference type="ARBA" id="ARBA00023163"/>
    </source>
</evidence>
<gene>
    <name evidence="6" type="ORF">DA73_0215450</name>
    <name evidence="5" type="ORF">DA73_0400011150</name>
</gene>
<dbReference type="Gene3D" id="1.10.10.60">
    <property type="entry name" value="Homeodomain-like"/>
    <property type="match status" value="2"/>
</dbReference>
<name>A0A0C1RCT5_9CYAN</name>
<proteinExistence type="predicted"/>